<evidence type="ECO:0000259" key="1">
    <source>
        <dbReference type="Pfam" id="PF01796"/>
    </source>
</evidence>
<dbReference type="OrthoDB" id="5514845at2"/>
<reference evidence="3" key="2">
    <citation type="journal article" date="2018" name="Environ. Microbiol.">
        <title>Bloom of a denitrifying methanotroph, 'Candidatus Methylomirabilis limnetica', in a deep stratified lake.</title>
        <authorList>
            <person name="Graf J.S."/>
            <person name="Mayr M.J."/>
            <person name="Marchant H.K."/>
            <person name="Tienken D."/>
            <person name="Hach P.F."/>
            <person name="Brand A."/>
            <person name="Schubert C.J."/>
            <person name="Kuypers M.M."/>
            <person name="Milucka J."/>
        </authorList>
    </citation>
    <scope>NUCLEOTIDE SEQUENCE [LARGE SCALE GENOMIC DNA]</scope>
    <source>
        <strain evidence="3">Zug</strain>
    </source>
</reference>
<protein>
    <recommendedName>
        <fullName evidence="1">ChsH2 C-terminal OB-fold domain-containing protein</fullName>
    </recommendedName>
</protein>
<dbReference type="InterPro" id="IPR052513">
    <property type="entry name" value="Thioester_dehydratase-like"/>
</dbReference>
<dbReference type="InterPro" id="IPR002878">
    <property type="entry name" value="ChsH2_C"/>
</dbReference>
<dbReference type="PANTHER" id="PTHR34075">
    <property type="entry name" value="BLR3430 PROTEIN"/>
    <property type="match status" value="1"/>
</dbReference>
<sequence>MRMASFEAFACDACKGLFARPQHSCRRCGAITILPVNLSGRGTLTSFTTIRVPPTVFLGQEPYDIAVIDLEEGLRVTARLTVPAGRAAEIGDPAVFEEVLPYGPVFRLI</sequence>
<evidence type="ECO:0000313" key="2">
    <source>
        <dbReference type="EMBL" id="PTL34961.1"/>
    </source>
</evidence>
<keyword evidence="3" id="KW-1185">Reference proteome</keyword>
<organism evidence="2 3">
    <name type="scientific">Candidatus Methylomirabilis limnetica</name>
    <dbReference type="NCBI Taxonomy" id="2033718"/>
    <lineage>
        <taxon>Bacteria</taxon>
        <taxon>Candidatus Methylomirabilota</taxon>
        <taxon>Candidatus Methylomirabilia</taxon>
        <taxon>Candidatus Methylomirabilales</taxon>
        <taxon>Candidatus Methylomirabilaceae</taxon>
        <taxon>Candidatus Methylomirabilis</taxon>
    </lineage>
</organism>
<dbReference type="EMBL" id="NVQC01000036">
    <property type="protein sequence ID" value="PTL34961.1"/>
    <property type="molecule type" value="Genomic_DNA"/>
</dbReference>
<dbReference type="InterPro" id="IPR012340">
    <property type="entry name" value="NA-bd_OB-fold"/>
</dbReference>
<proteinExistence type="predicted"/>
<comment type="caution">
    <text evidence="2">The sequence shown here is derived from an EMBL/GenBank/DDBJ whole genome shotgun (WGS) entry which is preliminary data.</text>
</comment>
<dbReference type="Proteomes" id="UP000241436">
    <property type="component" value="Unassembled WGS sequence"/>
</dbReference>
<accession>A0A2T4TV20</accession>
<dbReference type="SUPFAM" id="SSF50249">
    <property type="entry name" value="Nucleic acid-binding proteins"/>
    <property type="match status" value="1"/>
</dbReference>
<reference evidence="2 3" key="1">
    <citation type="submission" date="2017-09" db="EMBL/GenBank/DDBJ databases">
        <title>Bloom of a denitrifying methanotroph, Candidatus Methylomirabilis limnetica, in a deep stratified lake.</title>
        <authorList>
            <person name="Graf J.S."/>
            <person name="Marchant H.K."/>
            <person name="Tienken D."/>
            <person name="Hach P.F."/>
            <person name="Brand A."/>
            <person name="Schubert C.J."/>
            <person name="Kuypers M.M."/>
            <person name="Milucka J."/>
        </authorList>
    </citation>
    <scope>NUCLEOTIDE SEQUENCE [LARGE SCALE GENOMIC DNA]</scope>
    <source>
        <strain evidence="2 3">Zug</strain>
    </source>
</reference>
<feature type="domain" description="ChsH2 C-terminal OB-fold" evidence="1">
    <location>
        <begin position="36"/>
        <end position="93"/>
    </location>
</feature>
<dbReference type="Pfam" id="PF01796">
    <property type="entry name" value="OB_ChsH2_C"/>
    <property type="match status" value="1"/>
</dbReference>
<dbReference type="AlphaFoldDB" id="A0A2T4TV20"/>
<dbReference type="RefSeq" id="WP_107563902.1">
    <property type="nucleotide sequence ID" value="NZ_NVQC01000036.1"/>
</dbReference>
<dbReference type="PANTHER" id="PTHR34075:SF5">
    <property type="entry name" value="BLR3430 PROTEIN"/>
    <property type="match status" value="1"/>
</dbReference>
<evidence type="ECO:0000313" key="3">
    <source>
        <dbReference type="Proteomes" id="UP000241436"/>
    </source>
</evidence>
<gene>
    <name evidence="2" type="ORF">CLG94_12110</name>
</gene>
<name>A0A2T4TV20_9BACT</name>